<evidence type="ECO:0008006" key="10">
    <source>
        <dbReference type="Google" id="ProtNLM"/>
    </source>
</evidence>
<feature type="region of interest" description="Disordered" evidence="7">
    <location>
        <begin position="28"/>
        <end position="59"/>
    </location>
</feature>
<dbReference type="PANTHER" id="PTHR42961:SF2">
    <property type="entry name" value="IRON-SULFUR PROTEIN NUBPL"/>
    <property type="match status" value="1"/>
</dbReference>
<evidence type="ECO:0000256" key="7">
    <source>
        <dbReference type="SAM" id="MobiDB-lite"/>
    </source>
</evidence>
<name>A0A8K0NRC0_9TREE</name>
<dbReference type="GO" id="GO:0016226">
    <property type="term" value="P:iron-sulfur cluster assembly"/>
    <property type="evidence" value="ECO:0007669"/>
    <property type="project" value="InterPro"/>
</dbReference>
<keyword evidence="4" id="KW-0408">Iron</keyword>
<organism evidence="8 9">
    <name type="scientific">Filobasidium floriforme</name>
    <dbReference type="NCBI Taxonomy" id="5210"/>
    <lineage>
        <taxon>Eukaryota</taxon>
        <taxon>Fungi</taxon>
        <taxon>Dikarya</taxon>
        <taxon>Basidiomycota</taxon>
        <taxon>Agaricomycotina</taxon>
        <taxon>Tremellomycetes</taxon>
        <taxon>Filobasidiales</taxon>
        <taxon>Filobasidiaceae</taxon>
        <taxon>Filobasidium</taxon>
    </lineage>
</organism>
<sequence>MSSMMLRRSLTTTVTTWTTLRCLSTTSTQLSHENPLGIPRRNPNPAPTMPRRGGPPVKRKIPGVKHVVVVSSGKGGVGKSTIAANLAVALAQGQGKGVAGGRVGLLDLDIFGPSVPKLMGLEGVGEPLLSEGANKLIPMDNHGVKTMSMGYLLPPSANNDSPVVWRGLMVMKAVQQLLFDVDWTSSAGDLEVLVIDMPPGTGDVQLSLGQLVVVDGAVIVSTPQDVALIDARKGVNMFRKIHIPIFGSILNQSHFTCSCCSTRHQLFGSPDAFKSVADDLSLDVLGEIPVVPVISSGGDSGVPVMVQDSKEGEETRQAMRGVARAMWKNLGRSI</sequence>
<comment type="similarity">
    <text evidence="6">Belongs to the Mrp/NBP35 ATP-binding proteins family.</text>
</comment>
<proteinExistence type="inferred from homology"/>
<dbReference type="Proteomes" id="UP000812966">
    <property type="component" value="Unassembled WGS sequence"/>
</dbReference>
<keyword evidence="1" id="KW-0479">Metal-binding</keyword>
<dbReference type="SUPFAM" id="SSF52540">
    <property type="entry name" value="P-loop containing nucleoside triphosphate hydrolases"/>
    <property type="match status" value="1"/>
</dbReference>
<keyword evidence="3" id="KW-0067">ATP-binding</keyword>
<keyword evidence="5" id="KW-0411">Iron-sulfur</keyword>
<evidence type="ECO:0000256" key="2">
    <source>
        <dbReference type="ARBA" id="ARBA00022741"/>
    </source>
</evidence>
<dbReference type="AlphaFoldDB" id="A0A8K0NRC0"/>
<comment type="caution">
    <text evidence="8">The sequence shown here is derived from an EMBL/GenBank/DDBJ whole genome shotgun (WGS) entry which is preliminary data.</text>
</comment>
<dbReference type="InterPro" id="IPR027417">
    <property type="entry name" value="P-loop_NTPase"/>
</dbReference>
<keyword evidence="2" id="KW-0547">Nucleotide-binding</keyword>
<reference evidence="8" key="1">
    <citation type="submission" date="2020-04" db="EMBL/GenBank/DDBJ databases">
        <title>Analysis of mating type loci in Filobasidium floriforme.</title>
        <authorList>
            <person name="Nowrousian M."/>
        </authorList>
    </citation>
    <scope>NUCLEOTIDE SEQUENCE</scope>
    <source>
        <strain evidence="8">CBS 6242</strain>
    </source>
</reference>
<dbReference type="GO" id="GO:0005739">
    <property type="term" value="C:mitochondrion"/>
    <property type="evidence" value="ECO:0007669"/>
    <property type="project" value="TreeGrafter"/>
</dbReference>
<evidence type="ECO:0000256" key="3">
    <source>
        <dbReference type="ARBA" id="ARBA00022840"/>
    </source>
</evidence>
<dbReference type="InterPro" id="IPR044304">
    <property type="entry name" value="NUBPL-like"/>
</dbReference>
<dbReference type="FunFam" id="3.40.50.300:FF:001278">
    <property type="entry name" value="Iron-sulfur cluster carrier protein"/>
    <property type="match status" value="1"/>
</dbReference>
<dbReference type="Pfam" id="PF10609">
    <property type="entry name" value="ParA"/>
    <property type="match status" value="1"/>
</dbReference>
<accession>A0A8K0NRC0</accession>
<dbReference type="GO" id="GO:0032981">
    <property type="term" value="P:mitochondrial respiratory chain complex I assembly"/>
    <property type="evidence" value="ECO:0007669"/>
    <property type="project" value="TreeGrafter"/>
</dbReference>
<keyword evidence="9" id="KW-1185">Reference proteome</keyword>
<protein>
    <recommendedName>
        <fullName evidence="10">P-loop containing nucleoside triphosphate hydrolase protein</fullName>
    </recommendedName>
</protein>
<evidence type="ECO:0000256" key="5">
    <source>
        <dbReference type="ARBA" id="ARBA00023014"/>
    </source>
</evidence>
<evidence type="ECO:0000313" key="9">
    <source>
        <dbReference type="Proteomes" id="UP000812966"/>
    </source>
</evidence>
<dbReference type="CDD" id="cd02037">
    <property type="entry name" value="Mrp_NBP35"/>
    <property type="match status" value="1"/>
</dbReference>
<evidence type="ECO:0000313" key="8">
    <source>
        <dbReference type="EMBL" id="KAG7562171.1"/>
    </source>
</evidence>
<dbReference type="GO" id="GO:0140663">
    <property type="term" value="F:ATP-dependent FeS chaperone activity"/>
    <property type="evidence" value="ECO:0007669"/>
    <property type="project" value="InterPro"/>
</dbReference>
<dbReference type="PANTHER" id="PTHR42961">
    <property type="entry name" value="IRON-SULFUR PROTEIN NUBPL"/>
    <property type="match status" value="1"/>
</dbReference>
<dbReference type="EMBL" id="JABELV010000037">
    <property type="protein sequence ID" value="KAG7562171.1"/>
    <property type="molecule type" value="Genomic_DNA"/>
</dbReference>
<dbReference type="HAMAP" id="MF_02040">
    <property type="entry name" value="Mrp_NBP35"/>
    <property type="match status" value="1"/>
</dbReference>
<gene>
    <name evidence="8" type="ORF">FFLO_02356</name>
</gene>
<evidence type="ECO:0000256" key="1">
    <source>
        <dbReference type="ARBA" id="ARBA00022723"/>
    </source>
</evidence>
<dbReference type="GO" id="GO:0005524">
    <property type="term" value="F:ATP binding"/>
    <property type="evidence" value="ECO:0007669"/>
    <property type="project" value="UniProtKB-KW"/>
</dbReference>
<dbReference type="GO" id="GO:0051539">
    <property type="term" value="F:4 iron, 4 sulfur cluster binding"/>
    <property type="evidence" value="ECO:0007669"/>
    <property type="project" value="TreeGrafter"/>
</dbReference>
<dbReference type="InterPro" id="IPR033756">
    <property type="entry name" value="YlxH/NBP35"/>
</dbReference>
<dbReference type="GO" id="GO:0046872">
    <property type="term" value="F:metal ion binding"/>
    <property type="evidence" value="ECO:0007669"/>
    <property type="project" value="UniProtKB-KW"/>
</dbReference>
<dbReference type="Gene3D" id="3.40.50.300">
    <property type="entry name" value="P-loop containing nucleotide triphosphate hydrolases"/>
    <property type="match status" value="1"/>
</dbReference>
<dbReference type="OrthoDB" id="1741334at2759"/>
<dbReference type="InterPro" id="IPR019591">
    <property type="entry name" value="Mrp/NBP35_ATP-bd"/>
</dbReference>
<evidence type="ECO:0000256" key="6">
    <source>
        <dbReference type="ARBA" id="ARBA00024036"/>
    </source>
</evidence>
<evidence type="ECO:0000256" key="4">
    <source>
        <dbReference type="ARBA" id="ARBA00023004"/>
    </source>
</evidence>